<keyword evidence="5" id="KW-0378">Hydrolase</keyword>
<keyword evidence="3" id="KW-0645">Protease</keyword>
<name>A0ABD3XK88_SINWO</name>
<feature type="compositionally biased region" description="Polar residues" evidence="8">
    <location>
        <begin position="303"/>
        <end position="316"/>
    </location>
</feature>
<dbReference type="InterPro" id="IPR028889">
    <property type="entry name" value="USP"/>
</dbReference>
<dbReference type="PROSITE" id="PS00972">
    <property type="entry name" value="USP_1"/>
    <property type="match status" value="1"/>
</dbReference>
<dbReference type="InterPro" id="IPR001394">
    <property type="entry name" value="Peptidase_C19_UCH"/>
</dbReference>
<dbReference type="Pfam" id="PF00443">
    <property type="entry name" value="UCH"/>
    <property type="match status" value="1"/>
</dbReference>
<feature type="domain" description="USP" evidence="9">
    <location>
        <begin position="189"/>
        <end position="694"/>
    </location>
</feature>
<dbReference type="InterPro" id="IPR003903">
    <property type="entry name" value="UIM_dom"/>
</dbReference>
<evidence type="ECO:0000313" key="10">
    <source>
        <dbReference type="EMBL" id="KAL3886674.1"/>
    </source>
</evidence>
<keyword evidence="7" id="KW-0175">Coiled coil</keyword>
<evidence type="ECO:0000256" key="5">
    <source>
        <dbReference type="ARBA" id="ARBA00022801"/>
    </source>
</evidence>
<dbReference type="PANTHER" id="PTHR43982:SF6">
    <property type="entry name" value="UBIQUITIN CARBOXYL-TERMINAL HYDROLASE 2-RELATED"/>
    <property type="match status" value="1"/>
</dbReference>
<evidence type="ECO:0000256" key="3">
    <source>
        <dbReference type="ARBA" id="ARBA00022670"/>
    </source>
</evidence>
<dbReference type="EMBL" id="JBJQND010000002">
    <property type="protein sequence ID" value="KAL3886674.1"/>
    <property type="molecule type" value="Genomic_DNA"/>
</dbReference>
<keyword evidence="4" id="KW-0833">Ubl conjugation pathway</keyword>
<dbReference type="InterPro" id="IPR038765">
    <property type="entry name" value="Papain-like_cys_pep_sf"/>
</dbReference>
<sequence length="1105" mass="125571">MTVEATLSRKTQPRVHDCVNVKVTDQVNQIKEITGIFDDYIINEAINACRSKSGNFEIAEVVNMLVSDESIHKRANEKRKMAITLPLQETDNVDAVAGSPVDKNKMAKGAIDLTNDSENDDIQKAIAASLQDTQGILGGQISKEEQDISRVLEQSLIESKAGTKRKRGDIWFVDPLNPHERKRQDGWPVGLKNVGNTCWFSAVIQSLFHLRRFKQLVLNYRPPKHLQGNAEERRNLRFMQELRHLFALMVGSQKKYVDPSRAVDILKEAFSSSSITVTGTSDSQQDVSEFQHKLLEWLEDAFKTSSRPSSPQSGTAAETVRLDDSSGVRGSESGKSCDNPMAELFYGQYRAEGFIEGKGFTNEETFGQFPLQVNGFRDIHESLEATTAPGEIETASCDSTQKSGQELWFTRLPPVLTFELSRFQFNQQFGRPEKIHNKIEFPEVIYMDRYMEMNKMETKQRREEAKKLKEDLLVLQARLDKFINYGSGRKRFPLQDVLLYALEFAKSKPDTVTSAPQLTQDVEMESPRPHTSMVTDSPVKSPPADVPLPMTMPPILISPMRPHRTTAVVSSPSPREVSESELKVLQDCLHRWRTEVENDVRELQENIGSLEDAISKMYSDENMKKFPYHLHAVLVHEGQAASGHYWAYMYDTVRRRWLKFNDITVSEASWDELEKESVGGYHNASAYCLMYVDKNILFTMEEGDEESGHPSDLDNLPDDLKEVVAQDNKVFADEIEKWDQEMARKASGIGDAEVTVIVEHKPPAAATATGASCTNNAETQTVQTIGSVGEIHSQLSFSESIKALSEVLDSDLYKQKGPETGLNMVIENEWNRIQSIELHHSSVVHDPRLQHIVVYLSHCGVCSDNTMMRVMMEQFMHIQVLDKDDRVKQFRVVVKEHIAEIQKKSGEKGDQEYQVCHEIFRKFLNTTYLYVKGVEHYLEEKFEEALPYILHAYINNRHLMRRAENAGLIGKDKIVSFWLKQDLLHLNNTAACQFESQQDVKGSLNMMNNLVLPCLPILLQSGVEEDTATVEEIRGKWCAFLGQDLENQKVEKLQDFLSKLFDPPNDMKVPPVPQDTIDYQKLAQRYSHVMELAVEGGYIERALKT</sequence>
<organism evidence="10 11">
    <name type="scientific">Sinanodonta woodiana</name>
    <name type="common">Chinese pond mussel</name>
    <name type="synonym">Anodonta woodiana</name>
    <dbReference type="NCBI Taxonomy" id="1069815"/>
    <lineage>
        <taxon>Eukaryota</taxon>
        <taxon>Metazoa</taxon>
        <taxon>Spiralia</taxon>
        <taxon>Lophotrochozoa</taxon>
        <taxon>Mollusca</taxon>
        <taxon>Bivalvia</taxon>
        <taxon>Autobranchia</taxon>
        <taxon>Heteroconchia</taxon>
        <taxon>Palaeoheterodonta</taxon>
        <taxon>Unionida</taxon>
        <taxon>Unionoidea</taxon>
        <taxon>Unionidae</taxon>
        <taxon>Unioninae</taxon>
        <taxon>Sinanodonta</taxon>
    </lineage>
</organism>
<comment type="catalytic activity">
    <reaction evidence="1">
        <text>Thiol-dependent hydrolysis of ester, thioester, amide, peptide and isopeptide bonds formed by the C-terminal Gly of ubiquitin (a 76-residue protein attached to proteins as an intracellular targeting signal).</text>
        <dbReference type="EC" id="3.4.19.12"/>
    </reaction>
</comment>
<evidence type="ECO:0000259" key="9">
    <source>
        <dbReference type="PROSITE" id="PS50235"/>
    </source>
</evidence>
<dbReference type="Gene3D" id="3.90.70.10">
    <property type="entry name" value="Cysteine proteinases"/>
    <property type="match status" value="1"/>
</dbReference>
<evidence type="ECO:0000313" key="11">
    <source>
        <dbReference type="Proteomes" id="UP001634394"/>
    </source>
</evidence>
<feature type="coiled-coil region" evidence="7">
    <location>
        <begin position="593"/>
        <end position="620"/>
    </location>
</feature>
<reference evidence="10 11" key="1">
    <citation type="submission" date="2024-11" db="EMBL/GenBank/DDBJ databases">
        <title>Chromosome-level genome assembly of the freshwater bivalve Anodonta woodiana.</title>
        <authorList>
            <person name="Chen X."/>
        </authorList>
    </citation>
    <scope>NUCLEOTIDE SEQUENCE [LARGE SCALE GENOMIC DNA]</scope>
    <source>
        <strain evidence="10">MN2024</strain>
        <tissue evidence="10">Gills</tissue>
    </source>
</reference>
<dbReference type="Gene3D" id="1.10.8.10">
    <property type="entry name" value="DNA helicase RuvA subunit, C-terminal domain"/>
    <property type="match status" value="1"/>
</dbReference>
<dbReference type="SUPFAM" id="SSF54001">
    <property type="entry name" value="Cysteine proteinases"/>
    <property type="match status" value="1"/>
</dbReference>
<evidence type="ECO:0000256" key="1">
    <source>
        <dbReference type="ARBA" id="ARBA00000707"/>
    </source>
</evidence>
<accession>A0ABD3XK88</accession>
<evidence type="ECO:0000256" key="6">
    <source>
        <dbReference type="ARBA" id="ARBA00022807"/>
    </source>
</evidence>
<keyword evidence="11" id="KW-1185">Reference proteome</keyword>
<protein>
    <recommendedName>
        <fullName evidence="2">ubiquitinyl hydrolase 1</fullName>
        <ecNumber evidence="2">3.4.19.12</ecNumber>
    </recommendedName>
</protein>
<dbReference type="InterPro" id="IPR018200">
    <property type="entry name" value="USP_CS"/>
</dbReference>
<dbReference type="PROSITE" id="PS50235">
    <property type="entry name" value="USP_3"/>
    <property type="match status" value="1"/>
</dbReference>
<evidence type="ECO:0000256" key="4">
    <source>
        <dbReference type="ARBA" id="ARBA00022786"/>
    </source>
</evidence>
<dbReference type="PROSITE" id="PS00973">
    <property type="entry name" value="USP_2"/>
    <property type="match status" value="1"/>
</dbReference>
<dbReference type="CDD" id="cd02665">
    <property type="entry name" value="Peptidase_C19I"/>
    <property type="match status" value="1"/>
</dbReference>
<evidence type="ECO:0000256" key="8">
    <source>
        <dbReference type="SAM" id="MobiDB-lite"/>
    </source>
</evidence>
<dbReference type="Proteomes" id="UP001634394">
    <property type="component" value="Unassembled WGS sequence"/>
</dbReference>
<dbReference type="Pfam" id="PF02809">
    <property type="entry name" value="UIM"/>
    <property type="match status" value="2"/>
</dbReference>
<dbReference type="CDD" id="cd20485">
    <property type="entry name" value="USP25_USP28_C-like"/>
    <property type="match status" value="1"/>
</dbReference>
<evidence type="ECO:0000256" key="2">
    <source>
        <dbReference type="ARBA" id="ARBA00012759"/>
    </source>
</evidence>
<dbReference type="InterPro" id="IPR044635">
    <property type="entry name" value="UBP14-like"/>
</dbReference>
<feature type="region of interest" description="Disordered" evidence="8">
    <location>
        <begin position="523"/>
        <end position="542"/>
    </location>
</feature>
<gene>
    <name evidence="10" type="ORF">ACJMK2_026654</name>
</gene>
<dbReference type="GO" id="GO:0004843">
    <property type="term" value="F:cysteine-type deubiquitinase activity"/>
    <property type="evidence" value="ECO:0007669"/>
    <property type="project" value="UniProtKB-EC"/>
</dbReference>
<dbReference type="GO" id="GO:0006508">
    <property type="term" value="P:proteolysis"/>
    <property type="evidence" value="ECO:0007669"/>
    <property type="project" value="UniProtKB-KW"/>
</dbReference>
<dbReference type="EC" id="3.4.19.12" evidence="2"/>
<keyword evidence="6" id="KW-0788">Thiol protease</keyword>
<comment type="caution">
    <text evidence="10">The sequence shown here is derived from an EMBL/GenBank/DDBJ whole genome shotgun (WGS) entry which is preliminary data.</text>
</comment>
<dbReference type="SMART" id="SM00726">
    <property type="entry name" value="UIM"/>
    <property type="match status" value="2"/>
</dbReference>
<proteinExistence type="predicted"/>
<dbReference type="PANTHER" id="PTHR43982">
    <property type="entry name" value="UBIQUITIN CARBOXYL-TERMINAL HYDROLASE"/>
    <property type="match status" value="1"/>
</dbReference>
<evidence type="ECO:0000256" key="7">
    <source>
        <dbReference type="SAM" id="Coils"/>
    </source>
</evidence>
<dbReference type="AlphaFoldDB" id="A0ABD3XK88"/>
<feature type="region of interest" description="Disordered" evidence="8">
    <location>
        <begin position="303"/>
        <end position="336"/>
    </location>
</feature>